<accession>A0AAX4J6V9</accession>
<protein>
    <submittedName>
        <fullName evidence="1">Uncharacterized protein</fullName>
    </submittedName>
</protein>
<dbReference type="InterPro" id="IPR055696">
    <property type="entry name" value="DUF7272"/>
</dbReference>
<evidence type="ECO:0000313" key="1">
    <source>
        <dbReference type="EMBL" id="WRW34650.1"/>
    </source>
</evidence>
<dbReference type="EMBL" id="PP034390">
    <property type="protein sequence ID" value="WRW34650.1"/>
    <property type="molecule type" value="Genomic_DNA"/>
</dbReference>
<organism evidence="1 2">
    <name type="scientific">Staphylococcus phage CF5</name>
    <dbReference type="NCBI Taxonomy" id="3113739"/>
    <lineage>
        <taxon>Viruses</taxon>
        <taxon>Duplodnaviria</taxon>
        <taxon>Heunggongvirae</taxon>
        <taxon>Uroviricota</taxon>
        <taxon>Caudoviricetes</taxon>
        <taxon>Herelleviridae</taxon>
        <taxon>Twortvirinae</taxon>
        <taxon>Silviavirus</taxon>
    </lineage>
</organism>
<proteinExistence type="predicted"/>
<dbReference type="Proteomes" id="UP001432109">
    <property type="component" value="Segment"/>
</dbReference>
<sequence length="232" mass="26748">MSFKEHLNKMRKEENNVVSPVYKSEKDLDRGQYTLDELLNNLLDKEGLDNVVSKFKPSTDIVDNKKVYACPITQEVLEDLSKGTDKEITIKAGQYFGVSTGLLSESENFQHLEGQMPRALFEQAHVMKPIFMISNDSLDYEQSDLIQDLKDGNKIEPVDTDNLRLVSSEEVDYLEVVNKSYIEDKINNVLENYHEVSSPDTLLTYYTKIRDSIDNRQMIYCPLLDKSIKTFE</sequence>
<gene>
    <name evidence="1" type="ORF">CF5_0160</name>
</gene>
<dbReference type="Pfam" id="PF23937">
    <property type="entry name" value="DUF7272"/>
    <property type="match status" value="1"/>
</dbReference>
<evidence type="ECO:0000313" key="2">
    <source>
        <dbReference type="Proteomes" id="UP001432109"/>
    </source>
</evidence>
<reference evidence="1" key="1">
    <citation type="submission" date="2023-12" db="EMBL/GenBank/DDBJ databases">
        <title>Isolation and Characterisation of Novel Lytic Bacteriophages for therapeutic applications in Prosthetic Joint Infections.</title>
        <authorList>
            <person name="Burton N."/>
            <person name="Melo L.D.R."/>
            <person name="Pearce B."/>
            <person name="Tadesse M.D."/>
            <person name="Vryonis E."/>
            <person name="Sagona A."/>
        </authorList>
    </citation>
    <scope>NUCLEOTIDE SEQUENCE</scope>
</reference>
<name>A0AAX4J6V9_9CAUD</name>